<proteinExistence type="inferred from homology"/>
<evidence type="ECO:0000256" key="5">
    <source>
        <dbReference type="ARBA" id="ARBA00022857"/>
    </source>
</evidence>
<sequence length="522" mass="57938">MNAPGTGSADAASENQAERADAAADEFDVVIVGAGLSGVGAAYRISTECPEKSYAVFEARDAIGGTWDLFRYPGVRSDSDMFTLGYPFHPWGDTRAIADGGAIRDYIRDTAERFEIAPHIRYRHRVRSASWSSSENRWLLEVELTVGARGQIGQGEAEGAGELRRYRCRFLYLCSGYYRYDRAHDPHLPGIDNFAGEIVHPQWWPEELDYAGKRVVVVGSGATAVTLVPAMAESAARVTMLQRSPSYVTSLPGEDRIAAALRAVLPASLAHRLMRGKNVLFGMLFYLYCRRHPARARRFLRRRMASALPADFPIDTHFQPRYDPWDQRLCVVPDGDLFAALSEGRADIVTDTIETFTADGIRLRSGAELSADIVVTATGLELLSFGGIALDVDGRRIEPGDTLVYKGLMLSQVPNLAWCVGYINASWTLRADLASRYVCRLLRFMDRHGYQRATPRLDDDDGQRRPLLDLSSSYIARAVDALPKQGTRAPWFLRQNYFADLATMRLGCVNDAAMRFDRGAAS</sequence>
<dbReference type="FunFam" id="3.50.50.60:FF:000228">
    <property type="entry name" value="FAD-containing monooxygenase EthA"/>
    <property type="match status" value="1"/>
</dbReference>
<protein>
    <submittedName>
        <fullName evidence="8">Monooxygenase flavin-binding family protein</fullName>
    </submittedName>
</protein>
<comment type="cofactor">
    <cofactor evidence="1">
        <name>FAD</name>
        <dbReference type="ChEBI" id="CHEBI:57692"/>
    </cofactor>
</comment>
<evidence type="ECO:0000256" key="2">
    <source>
        <dbReference type="ARBA" id="ARBA00010139"/>
    </source>
</evidence>
<dbReference type="Gene3D" id="3.50.50.60">
    <property type="entry name" value="FAD/NAD(P)-binding domain"/>
    <property type="match status" value="1"/>
</dbReference>
<dbReference type="PANTHER" id="PTHR43872">
    <property type="entry name" value="MONOOXYGENASE, PUTATIVE (AFU_ORTHOLOGUE AFUA_8G02570)-RELATED"/>
    <property type="match status" value="1"/>
</dbReference>
<dbReference type="eggNOG" id="COG2072">
    <property type="taxonomic scope" value="Bacteria"/>
</dbReference>
<organism evidence="8 9">
    <name type="scientific">Haliangium ochraceum (strain DSM 14365 / JCM 11303 / SMP-2)</name>
    <dbReference type="NCBI Taxonomy" id="502025"/>
    <lineage>
        <taxon>Bacteria</taxon>
        <taxon>Pseudomonadati</taxon>
        <taxon>Myxococcota</taxon>
        <taxon>Polyangia</taxon>
        <taxon>Haliangiales</taxon>
        <taxon>Kofleriaceae</taxon>
        <taxon>Haliangium</taxon>
    </lineage>
</organism>
<evidence type="ECO:0000256" key="3">
    <source>
        <dbReference type="ARBA" id="ARBA00022630"/>
    </source>
</evidence>
<evidence type="ECO:0000313" key="8">
    <source>
        <dbReference type="EMBL" id="ACY14390.1"/>
    </source>
</evidence>
<evidence type="ECO:0000256" key="6">
    <source>
        <dbReference type="ARBA" id="ARBA00023002"/>
    </source>
</evidence>
<keyword evidence="5" id="KW-0521">NADP</keyword>
<dbReference type="AlphaFoldDB" id="D0LY35"/>
<dbReference type="PRINTS" id="PR00411">
    <property type="entry name" value="PNDRDTASEI"/>
</dbReference>
<dbReference type="InterPro" id="IPR036188">
    <property type="entry name" value="FAD/NAD-bd_sf"/>
</dbReference>
<dbReference type="Proteomes" id="UP000001880">
    <property type="component" value="Chromosome"/>
</dbReference>
<evidence type="ECO:0000313" key="9">
    <source>
        <dbReference type="Proteomes" id="UP000001880"/>
    </source>
</evidence>
<dbReference type="Pfam" id="PF00743">
    <property type="entry name" value="FMO-like"/>
    <property type="match status" value="1"/>
</dbReference>
<dbReference type="RefSeq" id="WP_012826998.1">
    <property type="nucleotide sequence ID" value="NC_013440.1"/>
</dbReference>
<keyword evidence="4" id="KW-0274">FAD</keyword>
<dbReference type="GO" id="GO:0004499">
    <property type="term" value="F:N,N-dimethylaniline monooxygenase activity"/>
    <property type="evidence" value="ECO:0007669"/>
    <property type="project" value="InterPro"/>
</dbReference>
<dbReference type="KEGG" id="hoh:Hoch_1842"/>
<reference evidence="8 9" key="1">
    <citation type="journal article" date="2010" name="Stand. Genomic Sci.">
        <title>Complete genome sequence of Haliangium ochraceum type strain (SMP-2).</title>
        <authorList>
            <consortium name="US DOE Joint Genome Institute (JGI-PGF)"/>
            <person name="Ivanova N."/>
            <person name="Daum C."/>
            <person name="Lang E."/>
            <person name="Abt B."/>
            <person name="Kopitz M."/>
            <person name="Saunders E."/>
            <person name="Lapidus A."/>
            <person name="Lucas S."/>
            <person name="Glavina Del Rio T."/>
            <person name="Nolan M."/>
            <person name="Tice H."/>
            <person name="Copeland A."/>
            <person name="Cheng J.F."/>
            <person name="Chen F."/>
            <person name="Bruce D."/>
            <person name="Goodwin L."/>
            <person name="Pitluck S."/>
            <person name="Mavromatis K."/>
            <person name="Pati A."/>
            <person name="Mikhailova N."/>
            <person name="Chen A."/>
            <person name="Palaniappan K."/>
            <person name="Land M."/>
            <person name="Hauser L."/>
            <person name="Chang Y.J."/>
            <person name="Jeffries C.D."/>
            <person name="Detter J.C."/>
            <person name="Brettin T."/>
            <person name="Rohde M."/>
            <person name="Goker M."/>
            <person name="Bristow J."/>
            <person name="Markowitz V."/>
            <person name="Eisen J.A."/>
            <person name="Hugenholtz P."/>
            <person name="Kyrpides N.C."/>
            <person name="Klenk H.P."/>
        </authorList>
    </citation>
    <scope>NUCLEOTIDE SEQUENCE [LARGE SCALE GENOMIC DNA]</scope>
    <source>
        <strain evidence="9">DSM 14365 / CIP 107738 / JCM 11303 / AJ 13395 / SMP-2</strain>
    </source>
</reference>
<dbReference type="PANTHER" id="PTHR43872:SF1">
    <property type="entry name" value="MONOOXYGENASE, PUTATIVE (AFU_ORTHOLOGUE AFUA_8G02570)-RELATED"/>
    <property type="match status" value="1"/>
</dbReference>
<dbReference type="STRING" id="502025.Hoch_1842"/>
<dbReference type="EMBL" id="CP001804">
    <property type="protein sequence ID" value="ACY14390.1"/>
    <property type="molecule type" value="Genomic_DNA"/>
</dbReference>
<evidence type="ECO:0000256" key="1">
    <source>
        <dbReference type="ARBA" id="ARBA00001974"/>
    </source>
</evidence>
<keyword evidence="3" id="KW-0285">Flavoprotein</keyword>
<dbReference type="SUPFAM" id="SSF51905">
    <property type="entry name" value="FAD/NAD(P)-binding domain"/>
    <property type="match status" value="1"/>
</dbReference>
<evidence type="ECO:0000256" key="4">
    <source>
        <dbReference type="ARBA" id="ARBA00022827"/>
    </source>
</evidence>
<accession>D0LY35</accession>
<keyword evidence="6" id="KW-0560">Oxidoreductase</keyword>
<dbReference type="OrthoDB" id="312624at2"/>
<evidence type="ECO:0000256" key="7">
    <source>
        <dbReference type="ARBA" id="ARBA00023033"/>
    </source>
</evidence>
<keyword evidence="9" id="KW-1185">Reference proteome</keyword>
<dbReference type="GO" id="GO:0050661">
    <property type="term" value="F:NADP binding"/>
    <property type="evidence" value="ECO:0007669"/>
    <property type="project" value="InterPro"/>
</dbReference>
<dbReference type="GO" id="GO:0050660">
    <property type="term" value="F:flavin adenine dinucleotide binding"/>
    <property type="evidence" value="ECO:0007669"/>
    <property type="project" value="InterPro"/>
</dbReference>
<keyword evidence="7 8" id="KW-0503">Monooxygenase</keyword>
<dbReference type="InterPro" id="IPR020946">
    <property type="entry name" value="Flavin_mOase-like"/>
</dbReference>
<name>D0LY35_HALO1</name>
<comment type="similarity">
    <text evidence="2">Belongs to the FAD-binding monooxygenase family.</text>
</comment>
<dbReference type="InterPro" id="IPR051820">
    <property type="entry name" value="FAD-binding_MO"/>
</dbReference>
<gene>
    <name evidence="8" type="ordered locus">Hoch_1842</name>
</gene>
<dbReference type="HOGENOM" id="CLU_032067_2_0_7"/>